<evidence type="ECO:0000313" key="4">
    <source>
        <dbReference type="Proteomes" id="UP000017938"/>
    </source>
</evidence>
<protein>
    <submittedName>
        <fullName evidence="3">UPF0371 protein CLOLEP_02469</fullName>
    </submittedName>
</protein>
<proteinExistence type="predicted"/>
<dbReference type="AlphaFoldDB" id="R6U051"/>
<dbReference type="Gene3D" id="3.10.630.10">
    <property type="entry name" value="dip2346 domain like"/>
    <property type="match status" value="1"/>
</dbReference>
<dbReference type="Gene3D" id="3.40.140.40">
    <property type="entry name" value="Domain of unknown function (DUF1846), C-terminal subdomain"/>
    <property type="match status" value="1"/>
</dbReference>
<dbReference type="InterPro" id="IPR048441">
    <property type="entry name" value="DUF1846_C"/>
</dbReference>
<dbReference type="Pfam" id="PF20921">
    <property type="entry name" value="DUF1846_C"/>
    <property type="match status" value="1"/>
</dbReference>
<dbReference type="NCBIfam" id="NF010184">
    <property type="entry name" value="PRK13663.1"/>
    <property type="match status" value="1"/>
</dbReference>
<organism evidence="3 4">
    <name type="scientific">Candidatus Colimorpha enterica</name>
    <dbReference type="NCBI Taxonomy" id="3083063"/>
    <lineage>
        <taxon>Bacteria</taxon>
        <taxon>Pseudomonadati</taxon>
        <taxon>Bacteroidota</taxon>
        <taxon>Bacteroidia</taxon>
        <taxon>Bacteroidales</taxon>
        <taxon>Candidatus Colimorpha</taxon>
    </lineage>
</organism>
<comment type="caution">
    <text evidence="3">The sequence shown here is derived from an EMBL/GenBank/DDBJ whole genome shotgun (WGS) entry which is preliminary data.</text>
</comment>
<dbReference type="Proteomes" id="UP000017938">
    <property type="component" value="Unassembled WGS sequence"/>
</dbReference>
<accession>R6U051</accession>
<feature type="domain" description="DUF1846" evidence="2">
    <location>
        <begin position="341"/>
        <end position="493"/>
    </location>
</feature>
<feature type="domain" description="DUF1846" evidence="1">
    <location>
        <begin position="4"/>
        <end position="335"/>
    </location>
</feature>
<evidence type="ECO:0000313" key="3">
    <source>
        <dbReference type="EMBL" id="CDC77850.1"/>
    </source>
</evidence>
<gene>
    <name evidence="3" type="ORF">BN580_00519</name>
</gene>
<sequence length="496" mass="54939">MNTIGFNNDMYIRKQSEMIGKRISEFGGKLYLEFGGKLFDDFHASRVLPGFAPDIKLKMLLNMKERVEVVIVISAEDIENKKIRGDIGISYDADVLRLIDAFRDSGLYVGSIVIGMYNGQRSADAFRKRLESLGMKVYLHYPIEGYPLNVRHVVSEEGLGKNEYVETTRPLVVVTAPGPGSGKMATCLSQLYHENLRGVKAGYAKYETFPIWNLPLSHPVNLAYEAATADLNDVNMIDPYHLEAYGKATVNYNRDVESFPVLRAIFEKIYGRCPYKSPTDMGVNMAGFCIVDDGAVRKASCEEIIRRYYKTLCDVIKCRATADAVNKIELVMNQAGLQTDDRRVVRAALDKSKETGDKPAAALELPDGRIVTGKTSSLLGPSAAVLLNALKALSGIDKDTDVISHSVIEPIQKLKTEILGNHNPRLHSDEVLIALTISAGFDSHSAEAMKHLPDLRGCEAHSTVILAQSDDGVFRKLGINLSCEPKYTTKKLYHKQ</sequence>
<dbReference type="InterPro" id="IPR048496">
    <property type="entry name" value="DUF1846_N"/>
</dbReference>
<dbReference type="InterPro" id="IPR014999">
    <property type="entry name" value="DUF1846"/>
</dbReference>
<dbReference type="Gene3D" id="1.20.1570.10">
    <property type="entry name" value="dip2346 domain like"/>
    <property type="match status" value="1"/>
</dbReference>
<dbReference type="Pfam" id="PF08903">
    <property type="entry name" value="DUF1846"/>
    <property type="match status" value="1"/>
</dbReference>
<name>R6U051_9BACT</name>
<dbReference type="PIRSF" id="PIRSF033132">
    <property type="entry name" value="DUF1846"/>
    <property type="match status" value="1"/>
</dbReference>
<evidence type="ECO:0000259" key="2">
    <source>
        <dbReference type="Pfam" id="PF20921"/>
    </source>
</evidence>
<dbReference type="EMBL" id="CBFW010000451">
    <property type="protein sequence ID" value="CDC77850.1"/>
    <property type="molecule type" value="Genomic_DNA"/>
</dbReference>
<evidence type="ECO:0000259" key="1">
    <source>
        <dbReference type="Pfam" id="PF08903"/>
    </source>
</evidence>
<dbReference type="STRING" id="1263015.BN580_00519"/>
<reference evidence="3" key="1">
    <citation type="submission" date="2012-11" db="EMBL/GenBank/DDBJ databases">
        <title>Dependencies among metagenomic species, viruses, plasmids and units of genetic variation.</title>
        <authorList>
            <person name="Nielsen H.B."/>
            <person name="Almeida M."/>
            <person name="Juncker A.S."/>
            <person name="Rasmussen S."/>
            <person name="Li J."/>
            <person name="Sunagawa S."/>
            <person name="Plichta D."/>
            <person name="Gautier L."/>
            <person name="Le Chatelier E."/>
            <person name="Peletier E."/>
            <person name="Bonde I."/>
            <person name="Nielsen T."/>
            <person name="Manichanh C."/>
            <person name="Arumugam M."/>
            <person name="Batto J."/>
            <person name="Santos M.B.Q.D."/>
            <person name="Blom N."/>
            <person name="Borruel N."/>
            <person name="Burgdorf K.S."/>
            <person name="Boumezbeur F."/>
            <person name="Casellas F."/>
            <person name="Dore J."/>
            <person name="Guarner F."/>
            <person name="Hansen T."/>
            <person name="Hildebrand F."/>
            <person name="Kaas R.S."/>
            <person name="Kennedy S."/>
            <person name="Kristiansen K."/>
            <person name="Kultima J.R."/>
            <person name="Leonard P."/>
            <person name="Levenez F."/>
            <person name="Lund O."/>
            <person name="Moumen B."/>
            <person name="Le Paslier D."/>
            <person name="Pons N."/>
            <person name="Pedersen O."/>
            <person name="Prifti E."/>
            <person name="Qin J."/>
            <person name="Raes J."/>
            <person name="Tap J."/>
            <person name="Tims S."/>
            <person name="Ussery D.W."/>
            <person name="Yamada T."/>
            <person name="MetaHit consortium"/>
            <person name="Renault P."/>
            <person name="Sicheritz-Ponten T."/>
            <person name="Bork P."/>
            <person name="Wang J."/>
            <person name="Brunak S."/>
            <person name="Ehrlich S.D."/>
        </authorList>
    </citation>
    <scope>NUCLEOTIDE SEQUENCE [LARGE SCALE GENOMIC DNA]</scope>
</reference>